<name>A0A8D9FQV8_9VIRU</name>
<accession>A0A8D9FQV8</accession>
<reference evidence="1" key="1">
    <citation type="submission" date="2021-06" db="EMBL/GenBank/DDBJ databases">
        <authorList>
            <person name="Gannon L."/>
            <person name="Redgwell R T."/>
            <person name="Michniewski S."/>
            <person name="Harrison D C."/>
            <person name="Millard A."/>
        </authorList>
    </citation>
    <scope>NUCLEOTIDE SEQUENCE</scope>
</reference>
<protein>
    <submittedName>
        <fullName evidence="1">Uncharacterized protein</fullName>
    </submittedName>
</protein>
<evidence type="ECO:0000313" key="1">
    <source>
        <dbReference type="EMBL" id="CAG7580017.1"/>
    </source>
</evidence>
<proteinExistence type="predicted"/>
<gene>
    <name evidence="1" type="ORF">SLAVMIC_00207</name>
</gene>
<sequence length="163" mass="19754">MRLKKYMEFINEELREKEFNAILDKIHKKEPLTDEEQKALDNFDGEFDTSPLNKVDFDAQGDIRIDGKRMNPYNISKELYDDEERMKDFKPTELDEDLKEYIIRHLNQAYDRRNVAGAHKKQFFDENDQLILPEEIIRKTMWHMEINDIPGVREFINKWILEE</sequence>
<dbReference type="EMBL" id="OU342829">
    <property type="protein sequence ID" value="CAG7580017.1"/>
    <property type="molecule type" value="Genomic_DNA"/>
</dbReference>
<organism evidence="1">
    <name type="scientific">uncultured marine phage</name>
    <dbReference type="NCBI Taxonomy" id="707152"/>
    <lineage>
        <taxon>Viruses</taxon>
        <taxon>environmental samples</taxon>
    </lineage>
</organism>